<gene>
    <name evidence="7" type="ORF">UV8b_01666</name>
</gene>
<dbReference type="AlphaFoldDB" id="A0A8E5HL24"/>
<name>A0A8E5HL24_USTVR</name>
<evidence type="ECO:0000256" key="4">
    <source>
        <dbReference type="ARBA" id="ARBA00023242"/>
    </source>
</evidence>
<accession>A0A8E5HL24</accession>
<proteinExistence type="predicted"/>
<sequence length="286" mass="31687">MPPRKRADDAADDATGEPRPKRRSFRQAAAAAAAAAQAKGAGEDEEPKRPGKARRKDAKPAQTQTPATAATPLTSKTSTCAPRDAARRVSEDADADAIPTTNPEAPRHQGEWYWLMKAEPESRLENGVDVRFSIDDLRAKTRPEGWDGIRAYAARNHMRNMNAGDKAFFYHSNCKEPGIVGIMEIVKEFSEDASARRPGTPYYDPSSTKENPRWSLVHVEFRKKFAVPIPLKELRELGKPGGPLENMQMLKQSRLSVSRVSGQEWEALCRIADEKAAERGLKHETG</sequence>
<dbReference type="PANTHER" id="PTHR14087">
    <property type="entry name" value="THYMOCYTE NUCLEAR PROTEIN 1"/>
    <property type="match status" value="1"/>
</dbReference>
<dbReference type="GO" id="GO:0005634">
    <property type="term" value="C:nucleus"/>
    <property type="evidence" value="ECO:0007669"/>
    <property type="project" value="UniProtKB-SubCell"/>
</dbReference>
<feature type="region of interest" description="Disordered" evidence="5">
    <location>
        <begin position="1"/>
        <end position="106"/>
    </location>
</feature>
<keyword evidence="4" id="KW-0539">Nucleus</keyword>
<dbReference type="KEGG" id="uvi:66062444"/>
<evidence type="ECO:0000313" key="8">
    <source>
        <dbReference type="Proteomes" id="UP000027002"/>
    </source>
</evidence>
<feature type="compositionally biased region" description="Low complexity" evidence="5">
    <location>
        <begin position="27"/>
        <end position="38"/>
    </location>
</feature>
<dbReference type="OrthoDB" id="41445at2759"/>
<protein>
    <recommendedName>
        <fullName evidence="2">Thymocyte nuclear protein 1</fullName>
    </recommendedName>
</protein>
<dbReference type="Gene3D" id="3.10.590.10">
    <property type="entry name" value="ph1033 like domains"/>
    <property type="match status" value="1"/>
</dbReference>
<dbReference type="GeneID" id="66062444"/>
<keyword evidence="3" id="KW-0597">Phosphoprotein</keyword>
<feature type="domain" description="EVE" evidence="6">
    <location>
        <begin position="113"/>
        <end position="270"/>
    </location>
</feature>
<dbReference type="FunFam" id="3.10.590.10:FF:000003">
    <property type="entry name" value="Thymocyte nuclear protein 1"/>
    <property type="match status" value="1"/>
</dbReference>
<evidence type="ECO:0000313" key="7">
    <source>
        <dbReference type="EMBL" id="QUC17425.1"/>
    </source>
</evidence>
<evidence type="ECO:0000256" key="3">
    <source>
        <dbReference type="ARBA" id="ARBA00022553"/>
    </source>
</evidence>
<keyword evidence="8" id="KW-1185">Reference proteome</keyword>
<dbReference type="InterPro" id="IPR002740">
    <property type="entry name" value="EVE_domain"/>
</dbReference>
<dbReference type="CDD" id="cd21133">
    <property type="entry name" value="EVE"/>
    <property type="match status" value="1"/>
</dbReference>
<dbReference type="InterPro" id="IPR047197">
    <property type="entry name" value="THYN1-like_EVE"/>
</dbReference>
<dbReference type="PANTHER" id="PTHR14087:SF7">
    <property type="entry name" value="THYMOCYTE NUCLEAR PROTEIN 1"/>
    <property type="match status" value="1"/>
</dbReference>
<dbReference type="InterPro" id="IPR015947">
    <property type="entry name" value="PUA-like_sf"/>
</dbReference>
<dbReference type="InterPro" id="IPR052181">
    <property type="entry name" value="5hmC_binding"/>
</dbReference>
<dbReference type="Proteomes" id="UP000027002">
    <property type="component" value="Chromosome 1"/>
</dbReference>
<dbReference type="EMBL" id="CP072753">
    <property type="protein sequence ID" value="QUC17425.1"/>
    <property type="molecule type" value="Genomic_DNA"/>
</dbReference>
<dbReference type="RefSeq" id="XP_042995098.1">
    <property type="nucleotide sequence ID" value="XM_043139164.1"/>
</dbReference>
<evidence type="ECO:0000259" key="6">
    <source>
        <dbReference type="Pfam" id="PF01878"/>
    </source>
</evidence>
<feature type="compositionally biased region" description="Low complexity" evidence="5">
    <location>
        <begin position="60"/>
        <end position="79"/>
    </location>
</feature>
<evidence type="ECO:0000256" key="5">
    <source>
        <dbReference type="SAM" id="MobiDB-lite"/>
    </source>
</evidence>
<organism evidence="7 8">
    <name type="scientific">Ustilaginoidea virens</name>
    <name type="common">Rice false smut fungus</name>
    <name type="synonym">Villosiclava virens</name>
    <dbReference type="NCBI Taxonomy" id="1159556"/>
    <lineage>
        <taxon>Eukaryota</taxon>
        <taxon>Fungi</taxon>
        <taxon>Dikarya</taxon>
        <taxon>Ascomycota</taxon>
        <taxon>Pezizomycotina</taxon>
        <taxon>Sordariomycetes</taxon>
        <taxon>Hypocreomycetidae</taxon>
        <taxon>Hypocreales</taxon>
        <taxon>Clavicipitaceae</taxon>
        <taxon>Ustilaginoidea</taxon>
    </lineage>
</organism>
<reference evidence="7" key="1">
    <citation type="submission" date="2020-03" db="EMBL/GenBank/DDBJ databases">
        <title>A mixture of massive structural variations and highly conserved coding sequences in Ustilaginoidea virens genome.</title>
        <authorList>
            <person name="Zhang K."/>
            <person name="Zhao Z."/>
            <person name="Zhang Z."/>
            <person name="Li Y."/>
            <person name="Hsiang T."/>
            <person name="Sun W."/>
        </authorList>
    </citation>
    <scope>NUCLEOTIDE SEQUENCE</scope>
    <source>
        <strain evidence="7">UV-8b</strain>
    </source>
</reference>
<comment type="subcellular location">
    <subcellularLocation>
        <location evidence="1">Nucleus</location>
    </subcellularLocation>
</comment>
<dbReference type="SUPFAM" id="SSF88697">
    <property type="entry name" value="PUA domain-like"/>
    <property type="match status" value="1"/>
</dbReference>
<evidence type="ECO:0000256" key="2">
    <source>
        <dbReference type="ARBA" id="ARBA00014654"/>
    </source>
</evidence>
<evidence type="ECO:0000256" key="1">
    <source>
        <dbReference type="ARBA" id="ARBA00004123"/>
    </source>
</evidence>
<dbReference type="Pfam" id="PF01878">
    <property type="entry name" value="EVE"/>
    <property type="match status" value="1"/>
</dbReference>